<comment type="caution">
    <text evidence="2">The sequence shown here is derived from an EMBL/GenBank/DDBJ whole genome shotgun (WGS) entry which is preliminary data.</text>
</comment>
<sequence>MMRLCKLCESIPFESLPAFPQDSYHAGSSGKQHIHHYFRRRDCPDDVATAEAARVVRYHATIDSLREAAVAECDLCTLVLGEAEALLAELNSLEESGLTTPRYSPPNFDMWVTQRPDGGQGLWVISEPSVDRRSGTIMPIAAFAFVVEEDDPFAGFIHGRPVKTTIDSSVLERVRRCVTQCDQEHDGCGARPVGPVPKRLLDLHSSTTENHNTIRLVELGNDSREKYAALSYASEPYISRLESDELVDGAKIPIDSLPKTFQDAILVTRTLGLQYLWIDSLCILGTVTGWQRSSAQAGAIYTNAYLTISATGANNALDGLFFPRVKRKHARVPYRASDGTAGSVLVSSLPLVKEVICTRYMEMKDEPISVGVWSFQERVLSQRVVHFASDQIYIECAQEFVSEDGLRERLRYHNTAEALPVGTKDYGPVATTRSPVSRWFALLWDYARRVPANPADKLTALSNIARAFKPMSDGAVGEYVAGHWTNSLVESLCWQPLKSKPAGDSAAPSWSWASVNGIVGMGFGSGVAHHCLATVDDTDVTLADTGSTFGRVIAGAITLQAPPLIPVLLLQDEELRLGSYVSRRVRVRSEDGSEDGVIVGIDTKDKRHVRPCDVLGGRTLFALVLAETHGDQECARESHDPEGTLHGLLVTPATPSGGDKMRRLGFLVAGAADLGPASLFSTRESVTLV</sequence>
<dbReference type="PANTHER" id="PTHR33112">
    <property type="entry name" value="DOMAIN PROTEIN, PUTATIVE-RELATED"/>
    <property type="match status" value="1"/>
</dbReference>
<dbReference type="Proteomes" id="UP001144673">
    <property type="component" value="Chromosome 1"/>
</dbReference>
<evidence type="ECO:0000313" key="3">
    <source>
        <dbReference type="Proteomes" id="UP001144673"/>
    </source>
</evidence>
<proteinExistence type="predicted"/>
<reference evidence="2" key="1">
    <citation type="journal article" date="2023" name="Access Microbiol">
        <title>De-novo genome assembly for Akanthomyces muscarius, a biocontrol agent of insect agricultural pests.</title>
        <authorList>
            <person name="Erdos Z."/>
            <person name="Studholme D.J."/>
            <person name="Raymond B."/>
            <person name="Sharma M."/>
        </authorList>
    </citation>
    <scope>NUCLEOTIDE SEQUENCE</scope>
    <source>
        <strain evidence="2">Ve6</strain>
    </source>
</reference>
<gene>
    <name evidence="2" type="ORF">LMH87_007438</name>
</gene>
<evidence type="ECO:0000259" key="1">
    <source>
        <dbReference type="Pfam" id="PF06985"/>
    </source>
</evidence>
<dbReference type="Pfam" id="PF06985">
    <property type="entry name" value="HET"/>
    <property type="match status" value="1"/>
</dbReference>
<dbReference type="KEGG" id="amus:LMH87_007438"/>
<protein>
    <recommendedName>
        <fullName evidence="1">Heterokaryon incompatibility domain-containing protein</fullName>
    </recommendedName>
</protein>
<accession>A0A9W8QQV2</accession>
<keyword evidence="3" id="KW-1185">Reference proteome</keyword>
<feature type="domain" description="Heterokaryon incompatibility" evidence="1">
    <location>
        <begin position="227"/>
        <end position="377"/>
    </location>
</feature>
<dbReference type="GeneID" id="80894597"/>
<dbReference type="RefSeq" id="XP_056060740.1">
    <property type="nucleotide sequence ID" value="XM_056192528.1"/>
</dbReference>
<dbReference type="InterPro" id="IPR010730">
    <property type="entry name" value="HET"/>
</dbReference>
<dbReference type="PANTHER" id="PTHR33112:SF16">
    <property type="entry name" value="HETEROKARYON INCOMPATIBILITY DOMAIN-CONTAINING PROTEIN"/>
    <property type="match status" value="1"/>
</dbReference>
<name>A0A9W8QQV2_AKAMU</name>
<organism evidence="2 3">
    <name type="scientific">Akanthomyces muscarius</name>
    <name type="common">Entomopathogenic fungus</name>
    <name type="synonym">Lecanicillium muscarium</name>
    <dbReference type="NCBI Taxonomy" id="2231603"/>
    <lineage>
        <taxon>Eukaryota</taxon>
        <taxon>Fungi</taxon>
        <taxon>Dikarya</taxon>
        <taxon>Ascomycota</taxon>
        <taxon>Pezizomycotina</taxon>
        <taxon>Sordariomycetes</taxon>
        <taxon>Hypocreomycetidae</taxon>
        <taxon>Hypocreales</taxon>
        <taxon>Cordycipitaceae</taxon>
        <taxon>Akanthomyces</taxon>
    </lineage>
</organism>
<dbReference type="AlphaFoldDB" id="A0A9W8QQV2"/>
<evidence type="ECO:0000313" key="2">
    <source>
        <dbReference type="EMBL" id="KAJ4165825.1"/>
    </source>
</evidence>
<dbReference type="EMBL" id="JAJHUN010000001">
    <property type="protein sequence ID" value="KAJ4165825.1"/>
    <property type="molecule type" value="Genomic_DNA"/>
</dbReference>